<dbReference type="SUPFAM" id="SSF160379">
    <property type="entry name" value="SP0830-like"/>
    <property type="match status" value="1"/>
</dbReference>
<comment type="caution">
    <text evidence="1">The sequence shown here is derived from an EMBL/GenBank/DDBJ whole genome shotgun (WGS) entry which is preliminary data.</text>
</comment>
<dbReference type="OrthoDB" id="5067020at2"/>
<accession>A0A506Y397</accession>
<organism evidence="1 2">
    <name type="scientific">Schumannella soli</name>
    <dbReference type="NCBI Taxonomy" id="2590779"/>
    <lineage>
        <taxon>Bacteria</taxon>
        <taxon>Bacillati</taxon>
        <taxon>Actinomycetota</taxon>
        <taxon>Actinomycetes</taxon>
        <taxon>Micrococcales</taxon>
        <taxon>Microbacteriaceae</taxon>
        <taxon>Schumannella</taxon>
    </lineage>
</organism>
<gene>
    <name evidence="1" type="ORF">FJ657_08650</name>
</gene>
<name>A0A506Y397_9MICO</name>
<dbReference type="Pfam" id="PF08002">
    <property type="entry name" value="DUF1697"/>
    <property type="match status" value="1"/>
</dbReference>
<sequence>MQQIVFVRNVNVGQRGHPSTADLVGAFADAGFADAGSFQSNGTLVVEWETDAGTGASAGPAAEVLELAMQALAARTGLEREAFAVPSDDLVRILAADATGPAWDRRELTLHGGGVIDSAAPAVTREAAHRRCRIVSSGLGWTVLENERDRESNATPVIERVTGGPATSRGFPTLQRLLGRLA</sequence>
<proteinExistence type="predicted"/>
<dbReference type="RefSeq" id="WP_141163265.1">
    <property type="nucleotide sequence ID" value="NZ_VHQG01000002.1"/>
</dbReference>
<dbReference type="InterPro" id="IPR012545">
    <property type="entry name" value="DUF1697"/>
</dbReference>
<dbReference type="EMBL" id="VHQG01000002">
    <property type="protein sequence ID" value="TPW75907.1"/>
    <property type="molecule type" value="Genomic_DNA"/>
</dbReference>
<evidence type="ECO:0000313" key="2">
    <source>
        <dbReference type="Proteomes" id="UP000316252"/>
    </source>
</evidence>
<dbReference type="AlphaFoldDB" id="A0A506Y397"/>
<evidence type="ECO:0000313" key="1">
    <source>
        <dbReference type="EMBL" id="TPW75907.1"/>
    </source>
</evidence>
<reference evidence="1 2" key="1">
    <citation type="submission" date="2019-06" db="EMBL/GenBank/DDBJ databases">
        <authorList>
            <person name="Li F."/>
        </authorList>
    </citation>
    <scope>NUCLEOTIDE SEQUENCE [LARGE SCALE GENOMIC DNA]</scope>
    <source>
        <strain evidence="1 2">10F1D-1</strain>
    </source>
</reference>
<protein>
    <submittedName>
        <fullName evidence="1">DUF1697 domain-containing protein</fullName>
    </submittedName>
</protein>
<keyword evidence="2" id="KW-1185">Reference proteome</keyword>
<dbReference type="Proteomes" id="UP000316252">
    <property type="component" value="Unassembled WGS sequence"/>
</dbReference>
<dbReference type="Gene3D" id="3.30.70.1280">
    <property type="entry name" value="SP0830-like domains"/>
    <property type="match status" value="1"/>
</dbReference>